<comment type="similarity">
    <text evidence="2 5">Belongs to the enoyl-CoA hydratase/isomerase family.</text>
</comment>
<proteinExistence type="inferred from homology"/>
<comment type="pathway">
    <text evidence="1">Mycotoxin biosynthesis.</text>
</comment>
<dbReference type="Proteomes" id="UP000193144">
    <property type="component" value="Unassembled WGS sequence"/>
</dbReference>
<dbReference type="InterPro" id="IPR001753">
    <property type="entry name" value="Enoyl-CoA_hydra/iso"/>
</dbReference>
<evidence type="ECO:0000313" key="7">
    <source>
        <dbReference type="Proteomes" id="UP000193144"/>
    </source>
</evidence>
<dbReference type="InterPro" id="IPR018376">
    <property type="entry name" value="Enoyl-CoA_hyd/isom_CS"/>
</dbReference>
<dbReference type="GO" id="GO:0005739">
    <property type="term" value="C:mitochondrion"/>
    <property type="evidence" value="ECO:0007669"/>
    <property type="project" value="TreeGrafter"/>
</dbReference>
<dbReference type="InterPro" id="IPR029045">
    <property type="entry name" value="ClpP/crotonase-like_dom_sf"/>
</dbReference>
<dbReference type="InterPro" id="IPR014748">
    <property type="entry name" value="Enoyl-CoA_hydra_C"/>
</dbReference>
<gene>
    <name evidence="6" type="ORF">BCR34DRAFT_476662</name>
</gene>
<dbReference type="PANTHER" id="PTHR11941:SF54">
    <property type="entry name" value="ENOYL-COA HYDRATASE, MITOCHONDRIAL"/>
    <property type="match status" value="1"/>
</dbReference>
<dbReference type="OrthoDB" id="2018133at2759"/>
<evidence type="ECO:0000256" key="2">
    <source>
        <dbReference type="ARBA" id="ARBA00005254"/>
    </source>
</evidence>
<accession>A0A1Y2A1B9</accession>
<sequence length="265" mass="28697">MQQEVVNPTNVLSSIRGAGVALLQLNRPHKRNALSQSLINELTGVLRRMDRDPTVRTVVLTSVGESPFCAGADLNELALISTADAFRTGWLKDVELAFSTFRKPVIAAVRGFAFGGGFEIALMCDMIFASSECRFGFPEIKLGTIPGAGGTQRLTKSLGKYKAMELVLTGAQTTAAEMERFGIVNRVYPVEDVVEEALKVAEAVASFSAPAVGLAKQAVQTAEATTMDAGLEIERALYYSSFSLEDCKEGIDAFLEKRTPNFHHR</sequence>
<name>A0A1Y2A1B9_9PLEO</name>
<evidence type="ECO:0000256" key="5">
    <source>
        <dbReference type="RuleBase" id="RU003707"/>
    </source>
</evidence>
<comment type="caution">
    <text evidence="6">The sequence shown here is derived from an EMBL/GenBank/DDBJ whole genome shotgun (WGS) entry which is preliminary data.</text>
</comment>
<dbReference type="EMBL" id="MCFA01000019">
    <property type="protein sequence ID" value="ORY16302.1"/>
    <property type="molecule type" value="Genomic_DNA"/>
</dbReference>
<dbReference type="GO" id="GO:0016836">
    <property type="term" value="F:hydro-lyase activity"/>
    <property type="evidence" value="ECO:0007669"/>
    <property type="project" value="UniProtKB-ARBA"/>
</dbReference>
<dbReference type="PANTHER" id="PTHR11941">
    <property type="entry name" value="ENOYL-COA HYDRATASE-RELATED"/>
    <property type="match status" value="1"/>
</dbReference>
<dbReference type="SUPFAM" id="SSF52096">
    <property type="entry name" value="ClpP/crotonase"/>
    <property type="match status" value="1"/>
</dbReference>
<dbReference type="FunFam" id="3.90.226.10:FF:000009">
    <property type="entry name" value="Carnitinyl-CoA dehydratase"/>
    <property type="match status" value="1"/>
</dbReference>
<dbReference type="Gene3D" id="1.10.12.10">
    <property type="entry name" value="Lyase 2-enoyl-coa Hydratase, Chain A, domain 2"/>
    <property type="match status" value="1"/>
</dbReference>
<evidence type="ECO:0000256" key="4">
    <source>
        <dbReference type="ARBA" id="ARBA00023239"/>
    </source>
</evidence>
<dbReference type="Pfam" id="PF00378">
    <property type="entry name" value="ECH_1"/>
    <property type="match status" value="1"/>
</dbReference>
<evidence type="ECO:0000256" key="3">
    <source>
        <dbReference type="ARBA" id="ARBA00023026"/>
    </source>
</evidence>
<dbReference type="STRING" id="1231657.A0A1Y2A1B9"/>
<dbReference type="FunFam" id="1.10.12.10:FF:000001">
    <property type="entry name" value="Probable enoyl-CoA hydratase, mitochondrial"/>
    <property type="match status" value="1"/>
</dbReference>
<keyword evidence="3" id="KW-0843">Virulence</keyword>
<dbReference type="GO" id="GO:0006635">
    <property type="term" value="P:fatty acid beta-oxidation"/>
    <property type="evidence" value="ECO:0007669"/>
    <property type="project" value="TreeGrafter"/>
</dbReference>
<dbReference type="CDD" id="cd06558">
    <property type="entry name" value="crotonase-like"/>
    <property type="match status" value="1"/>
</dbReference>
<evidence type="ECO:0000313" key="6">
    <source>
        <dbReference type="EMBL" id="ORY16302.1"/>
    </source>
</evidence>
<protein>
    <submittedName>
        <fullName evidence="6">Enoyl-CoA hydratase</fullName>
    </submittedName>
</protein>
<organism evidence="6 7">
    <name type="scientific">Clohesyomyces aquaticus</name>
    <dbReference type="NCBI Taxonomy" id="1231657"/>
    <lineage>
        <taxon>Eukaryota</taxon>
        <taxon>Fungi</taxon>
        <taxon>Dikarya</taxon>
        <taxon>Ascomycota</taxon>
        <taxon>Pezizomycotina</taxon>
        <taxon>Dothideomycetes</taxon>
        <taxon>Pleosporomycetidae</taxon>
        <taxon>Pleosporales</taxon>
        <taxon>Lindgomycetaceae</taxon>
        <taxon>Clohesyomyces</taxon>
    </lineage>
</organism>
<dbReference type="Gene3D" id="3.90.226.10">
    <property type="entry name" value="2-enoyl-CoA Hydratase, Chain A, domain 1"/>
    <property type="match status" value="1"/>
</dbReference>
<evidence type="ECO:0000256" key="1">
    <source>
        <dbReference type="ARBA" id="ARBA00004685"/>
    </source>
</evidence>
<keyword evidence="7" id="KW-1185">Reference proteome</keyword>
<dbReference type="PROSITE" id="PS00166">
    <property type="entry name" value="ENOYL_COA_HYDRATASE"/>
    <property type="match status" value="1"/>
</dbReference>
<dbReference type="AlphaFoldDB" id="A0A1Y2A1B9"/>
<keyword evidence="4" id="KW-0456">Lyase</keyword>
<reference evidence="6 7" key="1">
    <citation type="submission" date="2016-07" db="EMBL/GenBank/DDBJ databases">
        <title>Pervasive Adenine N6-methylation of Active Genes in Fungi.</title>
        <authorList>
            <consortium name="DOE Joint Genome Institute"/>
            <person name="Mondo S.J."/>
            <person name="Dannebaum R.O."/>
            <person name="Kuo R.C."/>
            <person name="Labutti K."/>
            <person name="Haridas S."/>
            <person name="Kuo A."/>
            <person name="Salamov A."/>
            <person name="Ahrendt S.R."/>
            <person name="Lipzen A."/>
            <person name="Sullivan W."/>
            <person name="Andreopoulos W.B."/>
            <person name="Clum A."/>
            <person name="Lindquist E."/>
            <person name="Daum C."/>
            <person name="Ramamoorthy G.K."/>
            <person name="Gryganskyi A."/>
            <person name="Culley D."/>
            <person name="Magnuson J.K."/>
            <person name="James T.Y."/>
            <person name="O'Malley M.A."/>
            <person name="Stajich J.E."/>
            <person name="Spatafora J.W."/>
            <person name="Visel A."/>
            <person name="Grigoriev I.V."/>
        </authorList>
    </citation>
    <scope>NUCLEOTIDE SEQUENCE [LARGE SCALE GENOMIC DNA]</scope>
    <source>
        <strain evidence="6 7">CBS 115471</strain>
    </source>
</reference>